<feature type="region of interest" description="Disordered" evidence="4">
    <location>
        <begin position="65"/>
        <end position="85"/>
    </location>
</feature>
<feature type="domain" description="Erythromycin biosynthesis protein CIII-like N-terminal" evidence="6">
    <location>
        <begin position="22"/>
        <end position="219"/>
    </location>
</feature>
<dbReference type="SUPFAM" id="SSF53756">
    <property type="entry name" value="UDP-Glycosyltransferase/glycogen phosphorylase"/>
    <property type="match status" value="1"/>
</dbReference>
<dbReference type="RefSeq" id="WP_190056955.1">
    <property type="nucleotide sequence ID" value="NZ_BMWH01000005.1"/>
</dbReference>
<evidence type="ECO:0000313" key="8">
    <source>
        <dbReference type="Proteomes" id="UP000623010"/>
    </source>
</evidence>
<comment type="caution">
    <text evidence="7">The sequence shown here is derived from an EMBL/GenBank/DDBJ whole genome shotgun (WGS) entry which is preliminary data.</text>
</comment>
<name>A0A918R2H1_9ACTN</name>
<dbReference type="InterPro" id="IPR050426">
    <property type="entry name" value="Glycosyltransferase_28"/>
</dbReference>
<evidence type="ECO:0000313" key="7">
    <source>
        <dbReference type="EMBL" id="GGZ81798.1"/>
    </source>
</evidence>
<sequence>MRVLLTTAPLHGHFFPTVPLAWALRAAGHQVLVACPEGFTGTVAGAGLPAVASAPHVGFEDFMLRDRDGRPLHPPRDPAERRRGSARAWGRLAARTLEGTLRIVGDWRPDLVLSEPLEYAGRLAAAAHGVPWVEAGVGLSDFADSRGPATEELAPEMARLGRDALPGPALVLDVRPPSLRGGGPARGPVVRYVPHNGADVRPAWLGLPRGGPRICLTLGSMLPRHGRLDFRGRLLALATALAGPDTEVVIAVDDEVAAGWERLPRGVVAAGRFPLDRALTGCDLLVSHGGAGSVCAALAHGVPQVCLPQTADQFENAGLVAAGGAGLALPSDASEETVRDAAHTVLERAAFRDRARALAEEIARQPSPVEVVPLLERLAAAPAGAGV</sequence>
<evidence type="ECO:0000256" key="3">
    <source>
        <dbReference type="ARBA" id="ARBA00022679"/>
    </source>
</evidence>
<dbReference type="GO" id="GO:0017000">
    <property type="term" value="P:antibiotic biosynthetic process"/>
    <property type="evidence" value="ECO:0007669"/>
    <property type="project" value="UniProtKB-ARBA"/>
</dbReference>
<dbReference type="Proteomes" id="UP000623010">
    <property type="component" value="Unassembled WGS sequence"/>
</dbReference>
<dbReference type="AlphaFoldDB" id="A0A918R2H1"/>
<feature type="compositionally biased region" description="Basic and acidic residues" evidence="4">
    <location>
        <begin position="65"/>
        <end position="83"/>
    </location>
</feature>
<dbReference type="CDD" id="cd03784">
    <property type="entry name" value="GT1_Gtf-like"/>
    <property type="match status" value="1"/>
</dbReference>
<dbReference type="Pfam" id="PF21036">
    <property type="entry name" value="EryCIII-like_N"/>
    <property type="match status" value="1"/>
</dbReference>
<keyword evidence="3 7" id="KW-0808">Transferase</keyword>
<dbReference type="InterPro" id="IPR002213">
    <property type="entry name" value="UDP_glucos_trans"/>
</dbReference>
<protein>
    <submittedName>
        <fullName evidence="7">Glycosyl transferase</fullName>
    </submittedName>
</protein>
<organism evidence="7 8">
    <name type="scientific">Streptomyces echinoruber</name>
    <dbReference type="NCBI Taxonomy" id="68898"/>
    <lineage>
        <taxon>Bacteria</taxon>
        <taxon>Bacillati</taxon>
        <taxon>Actinomycetota</taxon>
        <taxon>Actinomycetes</taxon>
        <taxon>Kitasatosporales</taxon>
        <taxon>Streptomycetaceae</taxon>
        <taxon>Streptomyces</taxon>
    </lineage>
</organism>
<reference evidence="7" key="1">
    <citation type="journal article" date="2014" name="Int. J. Syst. Evol. Microbiol.">
        <title>Complete genome sequence of Corynebacterium casei LMG S-19264T (=DSM 44701T), isolated from a smear-ripened cheese.</title>
        <authorList>
            <consortium name="US DOE Joint Genome Institute (JGI-PGF)"/>
            <person name="Walter F."/>
            <person name="Albersmeier A."/>
            <person name="Kalinowski J."/>
            <person name="Ruckert C."/>
        </authorList>
    </citation>
    <scope>NUCLEOTIDE SEQUENCE</scope>
    <source>
        <strain evidence="7">JCM 5016</strain>
    </source>
</reference>
<gene>
    <name evidence="7" type="ORF">GCM10010389_19530</name>
</gene>
<dbReference type="GO" id="GO:0008194">
    <property type="term" value="F:UDP-glycosyltransferase activity"/>
    <property type="evidence" value="ECO:0007669"/>
    <property type="project" value="InterPro"/>
</dbReference>
<evidence type="ECO:0000256" key="4">
    <source>
        <dbReference type="SAM" id="MobiDB-lite"/>
    </source>
</evidence>
<evidence type="ECO:0000259" key="6">
    <source>
        <dbReference type="Pfam" id="PF21036"/>
    </source>
</evidence>
<dbReference type="Pfam" id="PF06722">
    <property type="entry name" value="EryCIII-like_C"/>
    <property type="match status" value="1"/>
</dbReference>
<comment type="similarity">
    <text evidence="1">Belongs to the glycosyltransferase 28 family.</text>
</comment>
<accession>A0A918R2H1</accession>
<evidence type="ECO:0000259" key="5">
    <source>
        <dbReference type="Pfam" id="PF06722"/>
    </source>
</evidence>
<dbReference type="InterPro" id="IPR010610">
    <property type="entry name" value="EryCIII-like_C"/>
</dbReference>
<keyword evidence="2" id="KW-0328">Glycosyltransferase</keyword>
<dbReference type="InterPro" id="IPR048284">
    <property type="entry name" value="EryCIII-like_N"/>
</dbReference>
<dbReference type="Gene3D" id="3.40.50.2000">
    <property type="entry name" value="Glycogen Phosphorylase B"/>
    <property type="match status" value="2"/>
</dbReference>
<dbReference type="PANTHER" id="PTHR48050">
    <property type="entry name" value="STEROL 3-BETA-GLUCOSYLTRANSFERASE"/>
    <property type="match status" value="1"/>
</dbReference>
<keyword evidence="8" id="KW-1185">Reference proteome</keyword>
<reference evidence="7" key="2">
    <citation type="submission" date="2020-09" db="EMBL/GenBank/DDBJ databases">
        <authorList>
            <person name="Sun Q."/>
            <person name="Ohkuma M."/>
        </authorList>
    </citation>
    <scope>NUCLEOTIDE SEQUENCE</scope>
    <source>
        <strain evidence="7">JCM 5016</strain>
    </source>
</reference>
<feature type="domain" description="Erythromycin biosynthesis protein CIII-like C-terminal" evidence="5">
    <location>
        <begin position="240"/>
        <end position="378"/>
    </location>
</feature>
<dbReference type="GO" id="GO:0016758">
    <property type="term" value="F:hexosyltransferase activity"/>
    <property type="evidence" value="ECO:0007669"/>
    <property type="project" value="UniProtKB-ARBA"/>
</dbReference>
<evidence type="ECO:0000256" key="1">
    <source>
        <dbReference type="ARBA" id="ARBA00006962"/>
    </source>
</evidence>
<evidence type="ECO:0000256" key="2">
    <source>
        <dbReference type="ARBA" id="ARBA00022676"/>
    </source>
</evidence>
<proteinExistence type="inferred from homology"/>
<dbReference type="EMBL" id="BMWH01000005">
    <property type="protein sequence ID" value="GGZ81798.1"/>
    <property type="molecule type" value="Genomic_DNA"/>
</dbReference>
<dbReference type="PANTHER" id="PTHR48050:SF13">
    <property type="entry name" value="STEROL 3-BETA-GLUCOSYLTRANSFERASE UGT80A2"/>
    <property type="match status" value="1"/>
</dbReference>